<reference evidence="2" key="1">
    <citation type="journal article" date="2014" name="Int. J. Syst. Evol. Microbiol.">
        <title>Complete genome of a new Firmicutes species belonging to the dominant human colonic microbiota ('Ruminococcus bicirculans') reveals two chromosomes and a selective capacity to utilize plant glucans.</title>
        <authorList>
            <consortium name="NISC Comparative Sequencing Program"/>
            <person name="Wegmann U."/>
            <person name="Louis P."/>
            <person name="Goesmann A."/>
            <person name="Henrissat B."/>
            <person name="Duncan S.H."/>
            <person name="Flint H.J."/>
        </authorList>
    </citation>
    <scope>NUCLEOTIDE SEQUENCE</scope>
    <source>
        <strain evidence="2">NBRC 110608</strain>
    </source>
</reference>
<evidence type="ECO:0000313" key="2">
    <source>
        <dbReference type="EMBL" id="BDZ59638.1"/>
    </source>
</evidence>
<gene>
    <name evidence="2" type="ORF">GCM10025872_32950</name>
</gene>
<accession>A0ABN6YQT3</accession>
<name>A0ABN6YQT3_9MICO</name>
<keyword evidence="1" id="KW-0812">Transmembrane</keyword>
<organism evidence="2">
    <name type="scientific">Barrientosiimonas endolithica</name>
    <dbReference type="NCBI Taxonomy" id="1535208"/>
    <lineage>
        <taxon>Bacteria</taxon>
        <taxon>Bacillati</taxon>
        <taxon>Actinomycetota</taxon>
        <taxon>Actinomycetes</taxon>
        <taxon>Micrococcales</taxon>
        <taxon>Dermacoccaceae</taxon>
        <taxon>Barrientosiimonas</taxon>
    </lineage>
</organism>
<evidence type="ECO:0008006" key="3">
    <source>
        <dbReference type="Google" id="ProtNLM"/>
    </source>
</evidence>
<keyword evidence="1" id="KW-0472">Membrane</keyword>
<keyword evidence="1" id="KW-1133">Transmembrane helix</keyword>
<proteinExistence type="predicted"/>
<protein>
    <recommendedName>
        <fullName evidence="3">DUF304 domain-containing protein</fullName>
    </recommendedName>
</protein>
<reference evidence="2" key="2">
    <citation type="submission" date="2023-02" db="EMBL/GenBank/DDBJ databases">
        <authorList>
            <person name="Sun Q."/>
            <person name="Mori K."/>
        </authorList>
    </citation>
    <scope>NUCLEOTIDE SEQUENCE</scope>
    <source>
        <strain evidence="2">NBRC 110608</strain>
    </source>
</reference>
<feature type="transmembrane region" description="Helical" evidence="1">
    <location>
        <begin position="20"/>
        <end position="40"/>
    </location>
</feature>
<evidence type="ECO:0000256" key="1">
    <source>
        <dbReference type="SAM" id="Phobius"/>
    </source>
</evidence>
<dbReference type="RefSeq" id="WP_289231559.1">
    <property type="nucleotide sequence ID" value="NZ_AP027735.1"/>
</dbReference>
<feature type="transmembrane region" description="Helical" evidence="1">
    <location>
        <begin position="147"/>
        <end position="164"/>
    </location>
</feature>
<sequence>MLAFTAYFYPAWNAVRGEDPLGWWFIWTTWVPVLALMLTLETIFARPVARLWSDGRIFIRNPVWTYETVVANFEQPVEKNLFNYPRVQLREGASVKRITVMSLQESEFQERWLAGSAGLRILRIAVGAHQQHRPTAQVGITRTRPSFRFWALLLAWVVALLAGFPW</sequence>
<dbReference type="EMBL" id="AP027735">
    <property type="protein sequence ID" value="BDZ59638.1"/>
    <property type="molecule type" value="Genomic_DNA"/>
</dbReference>